<accession>A0A8K0I193</accession>
<dbReference type="Pfam" id="PF07748">
    <property type="entry name" value="Glyco_hydro_38C"/>
    <property type="match status" value="1"/>
</dbReference>
<dbReference type="GO" id="GO:0030246">
    <property type="term" value="F:carbohydrate binding"/>
    <property type="evidence" value="ECO:0007669"/>
    <property type="project" value="InterPro"/>
</dbReference>
<dbReference type="Gene3D" id="2.60.40.1360">
    <property type="match status" value="1"/>
</dbReference>
<feature type="domain" description="Glycosyl hydrolases family 38 C-terminal" evidence="2">
    <location>
        <begin position="396"/>
        <end position="501"/>
    </location>
</feature>
<protein>
    <submittedName>
        <fullName evidence="4">Putative alpha-mannosidase</fullName>
    </submittedName>
</protein>
<dbReference type="SUPFAM" id="SSF74650">
    <property type="entry name" value="Galactose mutarotase-like"/>
    <property type="match status" value="1"/>
</dbReference>
<sequence length="514" mass="57656">MPRTRVVSESVVVHDSEGRETESQLLPLADTSVNIRNQYVKAYIGISPRVTPKFWLAFPVSVPPLGFNTYFVSNAKQTVASMSSLYSSQGSKNGSVEIGQGHLKLLYNLDEGRLSHYFNSRNLVKANVEQSYSFYAGYDKIVSDLPASGAYIFRPNGSFPLKPEGQVPLTILQGPILDEVHQRINPWIYQVTRVYKGKEHTEVEFIVGPIPINDGMGKEVITQITTTMMTNKTFLTDSNGRDFIKRIRDYRSDWELQVNQPVAGNYYPINLGIYMEDNSMELSVLVDRSVGGSSILDGQIELMLHRRLIHDDGRGVDEALNEIVCVNDKCEGLTVQGKFYLRVDPLGEGAKWRRSFGQEIYSPLLLAFSEQDGGNWTGSHIPKFSALDSSYSLPDNVALITLQALEDGSVLLRLAHLYEVGEDKDLSTMAYVDLKKMFPDKKVRKITEMNLSANQERATMEKKRLKWKAEDSIGSGTMVRGGPVDPSKLVVELGPMEIRTFLINFDDTFVPKEV</sequence>
<dbReference type="InterPro" id="IPR050843">
    <property type="entry name" value="Glycosyl_Hydrlase_38"/>
</dbReference>
<keyword evidence="5" id="KW-1185">Reference proteome</keyword>
<reference evidence="4" key="1">
    <citation type="journal article" date="2017" name="Gigascience">
        <title>The genome draft of coconut (Cocos nucifera).</title>
        <authorList>
            <person name="Xiao Y."/>
            <person name="Xu P."/>
            <person name="Fan H."/>
            <person name="Baudouin L."/>
            <person name="Xia W."/>
            <person name="Bocs S."/>
            <person name="Xu J."/>
            <person name="Li Q."/>
            <person name="Guo A."/>
            <person name="Zhou L."/>
            <person name="Li J."/>
            <person name="Wu Y."/>
            <person name="Ma Z."/>
            <person name="Armero A."/>
            <person name="Issali A.E."/>
            <person name="Liu N."/>
            <person name="Peng M."/>
            <person name="Yang Y."/>
        </authorList>
    </citation>
    <scope>NUCLEOTIDE SEQUENCE</scope>
    <source>
        <tissue evidence="4">Spear leaf of Hainan Tall coconut</tissue>
    </source>
</reference>
<dbReference type="InterPro" id="IPR048534">
    <property type="entry name" value="Man2a1-like_dom"/>
</dbReference>
<dbReference type="InterPro" id="IPR011013">
    <property type="entry name" value="Gal_mutarotase_sf_dom"/>
</dbReference>
<evidence type="ECO:0000313" key="4">
    <source>
        <dbReference type="EMBL" id="KAG1331603.1"/>
    </source>
</evidence>
<dbReference type="Proteomes" id="UP000797356">
    <property type="component" value="Chromosome 2"/>
</dbReference>
<dbReference type="PANTHER" id="PTHR11607">
    <property type="entry name" value="ALPHA-MANNOSIDASE"/>
    <property type="match status" value="1"/>
</dbReference>
<dbReference type="InterPro" id="IPR013780">
    <property type="entry name" value="Glyco_hydro_b"/>
</dbReference>
<dbReference type="OrthoDB" id="2016903at2759"/>
<dbReference type="InterPro" id="IPR041147">
    <property type="entry name" value="GH38_C"/>
</dbReference>
<dbReference type="Pfam" id="PF21260">
    <property type="entry name" value="Laman-like_dom"/>
    <property type="match status" value="1"/>
</dbReference>
<dbReference type="GO" id="GO:0004559">
    <property type="term" value="F:alpha-mannosidase activity"/>
    <property type="evidence" value="ECO:0007669"/>
    <property type="project" value="InterPro"/>
</dbReference>
<evidence type="ECO:0000259" key="3">
    <source>
        <dbReference type="Pfam" id="PF21260"/>
    </source>
</evidence>
<dbReference type="FunFam" id="2.70.98.30:FF:000004">
    <property type="entry name" value="Alpha-mannosidase"/>
    <property type="match status" value="1"/>
</dbReference>
<dbReference type="GO" id="GO:0006013">
    <property type="term" value="P:mannose metabolic process"/>
    <property type="evidence" value="ECO:0007669"/>
    <property type="project" value="InterPro"/>
</dbReference>
<dbReference type="AlphaFoldDB" id="A0A8K0I193"/>
<dbReference type="Gene3D" id="2.60.40.1180">
    <property type="entry name" value="Golgi alpha-mannosidase II"/>
    <property type="match status" value="1"/>
</dbReference>
<proteinExistence type="predicted"/>
<dbReference type="Pfam" id="PF17677">
    <property type="entry name" value="Glyco_hydro38C2"/>
    <property type="match status" value="1"/>
</dbReference>
<dbReference type="PANTHER" id="PTHR11607:SF3">
    <property type="entry name" value="LYSOSOMAL ALPHA-MANNOSIDASE"/>
    <property type="match status" value="1"/>
</dbReference>
<name>A0A8K0I193_COCNU</name>
<gene>
    <name evidence="4" type="ORF">COCNU_02G015710</name>
</gene>
<evidence type="ECO:0000313" key="5">
    <source>
        <dbReference type="Proteomes" id="UP000797356"/>
    </source>
</evidence>
<dbReference type="InterPro" id="IPR011682">
    <property type="entry name" value="Glyco_hydro_38_C"/>
</dbReference>
<dbReference type="Gene3D" id="2.70.98.30">
    <property type="entry name" value="Golgi alpha-mannosidase II, domain 4"/>
    <property type="match status" value="1"/>
</dbReference>
<evidence type="ECO:0000259" key="2">
    <source>
        <dbReference type="Pfam" id="PF17677"/>
    </source>
</evidence>
<dbReference type="EMBL" id="CM017873">
    <property type="protein sequence ID" value="KAG1331603.1"/>
    <property type="molecule type" value="Genomic_DNA"/>
</dbReference>
<dbReference type="FunFam" id="2.60.40.1360:FF:000001">
    <property type="entry name" value="Alpha-mannosidase"/>
    <property type="match status" value="1"/>
</dbReference>
<feature type="domain" description="Lysosomal alpha-mannosidase-like central" evidence="3">
    <location>
        <begin position="23"/>
        <end position="72"/>
    </location>
</feature>
<comment type="caution">
    <text evidence="4">The sequence shown here is derived from an EMBL/GenBank/DDBJ whole genome shotgun (WGS) entry which is preliminary data.</text>
</comment>
<evidence type="ECO:0000259" key="1">
    <source>
        <dbReference type="Pfam" id="PF07748"/>
    </source>
</evidence>
<feature type="domain" description="Glycosyl hydrolase family 38 C-terminal" evidence="1">
    <location>
        <begin position="98"/>
        <end position="314"/>
    </location>
</feature>
<reference evidence="4" key="2">
    <citation type="submission" date="2019-07" db="EMBL/GenBank/DDBJ databases">
        <authorList>
            <person name="Yang Y."/>
            <person name="Bocs S."/>
            <person name="Baudouin L."/>
        </authorList>
    </citation>
    <scope>NUCLEOTIDE SEQUENCE</scope>
    <source>
        <tissue evidence="4">Spear leaf of Hainan Tall coconut</tissue>
    </source>
</reference>
<dbReference type="FunFam" id="2.60.40.1180:FF:000015">
    <property type="entry name" value="Alpha-mannosidase"/>
    <property type="match status" value="1"/>
</dbReference>
<organism evidence="4 5">
    <name type="scientific">Cocos nucifera</name>
    <name type="common">Coconut palm</name>
    <dbReference type="NCBI Taxonomy" id="13894"/>
    <lineage>
        <taxon>Eukaryota</taxon>
        <taxon>Viridiplantae</taxon>
        <taxon>Streptophyta</taxon>
        <taxon>Embryophyta</taxon>
        <taxon>Tracheophyta</taxon>
        <taxon>Spermatophyta</taxon>
        <taxon>Magnoliopsida</taxon>
        <taxon>Liliopsida</taxon>
        <taxon>Arecaceae</taxon>
        <taxon>Arecoideae</taxon>
        <taxon>Cocoseae</taxon>
        <taxon>Attaleinae</taxon>
        <taxon>Cocos</taxon>
    </lineage>
</organism>